<dbReference type="PANTHER" id="PTHR43777">
    <property type="entry name" value="MOLYBDENUM COFACTOR CYTIDYLYLTRANSFERASE"/>
    <property type="match status" value="1"/>
</dbReference>
<evidence type="ECO:0000313" key="2">
    <source>
        <dbReference type="EMBL" id="MEA9357656.1"/>
    </source>
</evidence>
<comment type="caution">
    <text evidence="2">The sequence shown here is derived from an EMBL/GenBank/DDBJ whole genome shotgun (WGS) entry which is preliminary data.</text>
</comment>
<evidence type="ECO:0000259" key="1">
    <source>
        <dbReference type="Pfam" id="PF12804"/>
    </source>
</evidence>
<dbReference type="Gene3D" id="3.90.550.10">
    <property type="entry name" value="Spore Coat Polysaccharide Biosynthesis Protein SpsA, Chain A"/>
    <property type="match status" value="1"/>
</dbReference>
<dbReference type="EMBL" id="JAYGJQ010000002">
    <property type="protein sequence ID" value="MEA9357656.1"/>
    <property type="molecule type" value="Genomic_DNA"/>
</dbReference>
<name>A0ABU5VX67_9BACT</name>
<dbReference type="SUPFAM" id="SSF53448">
    <property type="entry name" value="Nucleotide-diphospho-sugar transferases"/>
    <property type="match status" value="1"/>
</dbReference>
<keyword evidence="3" id="KW-1185">Reference proteome</keyword>
<dbReference type="CDD" id="cd04182">
    <property type="entry name" value="GT_2_like_f"/>
    <property type="match status" value="1"/>
</dbReference>
<dbReference type="Proteomes" id="UP001302274">
    <property type="component" value="Unassembled WGS sequence"/>
</dbReference>
<reference evidence="2 3" key="1">
    <citation type="submission" date="2023-11" db="EMBL/GenBank/DDBJ databases">
        <title>A Novel Polar Bacteriovorax (B. antarcticus) Isolated from the Biocrust in Antarctica.</title>
        <authorList>
            <person name="Mun W."/>
            <person name="Choi S.Y."/>
            <person name="Mitchell R.J."/>
        </authorList>
    </citation>
    <scope>NUCLEOTIDE SEQUENCE [LARGE SCALE GENOMIC DNA]</scope>
    <source>
        <strain evidence="2 3">PP10</strain>
    </source>
</reference>
<dbReference type="InterPro" id="IPR025877">
    <property type="entry name" value="MobA-like_NTP_Trfase"/>
</dbReference>
<dbReference type="PANTHER" id="PTHR43777:SF1">
    <property type="entry name" value="MOLYBDENUM COFACTOR CYTIDYLYLTRANSFERASE"/>
    <property type="match status" value="1"/>
</dbReference>
<accession>A0ABU5VX67</accession>
<protein>
    <submittedName>
        <fullName evidence="2">Nucleotidyltransferase family protein</fullName>
    </submittedName>
</protein>
<feature type="domain" description="MobA-like NTP transferase" evidence="1">
    <location>
        <begin position="8"/>
        <end position="163"/>
    </location>
</feature>
<proteinExistence type="predicted"/>
<dbReference type="RefSeq" id="WP_323577750.1">
    <property type="nucleotide sequence ID" value="NZ_JAYGJQ010000002.1"/>
</dbReference>
<gene>
    <name evidence="2" type="ORF">SHI21_15610</name>
</gene>
<dbReference type="Pfam" id="PF12804">
    <property type="entry name" value="NTP_transf_3"/>
    <property type="match status" value="1"/>
</dbReference>
<sequence length="206" mass="23621">MSKVKIACLLLCAGKSSRMSPDHKLLLKIDNEHSILQRTAMEITRSQFYEIIAVTGFEEELVKAELKGLALEIYHNKNYENGLHSSIKEGLKHLGPQADYFTICLADQPMLSHKDYNLLIDTVNANPDFTLFRPVFNGRPGNPVVISKKYIPEILAHEDVDQGCFYLFEKYPEATIEVPMKNHSTLIDIDTPELFEEVRFHLKERE</sequence>
<organism evidence="2 3">
    <name type="scientific">Bacteriovorax antarcticus</name>
    <dbReference type="NCBI Taxonomy" id="3088717"/>
    <lineage>
        <taxon>Bacteria</taxon>
        <taxon>Pseudomonadati</taxon>
        <taxon>Bdellovibrionota</taxon>
        <taxon>Bacteriovoracia</taxon>
        <taxon>Bacteriovoracales</taxon>
        <taxon>Bacteriovoracaceae</taxon>
        <taxon>Bacteriovorax</taxon>
    </lineage>
</organism>
<evidence type="ECO:0000313" key="3">
    <source>
        <dbReference type="Proteomes" id="UP001302274"/>
    </source>
</evidence>
<dbReference type="InterPro" id="IPR029044">
    <property type="entry name" value="Nucleotide-diphossugar_trans"/>
</dbReference>